<reference evidence="4 5" key="1">
    <citation type="submission" date="2014-04" db="EMBL/GenBank/DDBJ databases">
        <authorList>
            <consortium name="DOE Joint Genome Institute"/>
            <person name="Kuo A."/>
            <person name="Kohler A."/>
            <person name="Costa M.D."/>
            <person name="Nagy L.G."/>
            <person name="Floudas D."/>
            <person name="Copeland A."/>
            <person name="Barry K.W."/>
            <person name="Cichocki N."/>
            <person name="Veneault-Fourrey C."/>
            <person name="LaButti K."/>
            <person name="Lindquist E.A."/>
            <person name="Lipzen A."/>
            <person name="Lundell T."/>
            <person name="Morin E."/>
            <person name="Murat C."/>
            <person name="Sun H."/>
            <person name="Tunlid A."/>
            <person name="Henrissat B."/>
            <person name="Grigoriev I.V."/>
            <person name="Hibbett D.S."/>
            <person name="Martin F."/>
            <person name="Nordberg H.P."/>
            <person name="Cantor M.N."/>
            <person name="Hua S.X."/>
        </authorList>
    </citation>
    <scope>NUCLEOTIDE SEQUENCE [LARGE SCALE GENOMIC DNA]</scope>
    <source>
        <strain evidence="4 5">441</strain>
    </source>
</reference>
<gene>
    <name evidence="4" type="ORF">PISMIDRAFT_675739</name>
</gene>
<evidence type="ECO:0000313" key="5">
    <source>
        <dbReference type="Proteomes" id="UP000054018"/>
    </source>
</evidence>
<dbReference type="PANTHER" id="PTHR23325">
    <property type="entry name" value="SERUM RESPONSE FACTOR-BINDING"/>
    <property type="match status" value="1"/>
</dbReference>
<feature type="compositionally biased region" description="Polar residues" evidence="2">
    <location>
        <begin position="205"/>
        <end position="224"/>
    </location>
</feature>
<feature type="compositionally biased region" description="Basic and acidic residues" evidence="2">
    <location>
        <begin position="147"/>
        <end position="161"/>
    </location>
</feature>
<dbReference type="PANTHER" id="PTHR23325:SF1">
    <property type="entry name" value="SERUM RESPONSE FACTOR-BINDING PROTEIN 1"/>
    <property type="match status" value="1"/>
</dbReference>
<feature type="region of interest" description="Disordered" evidence="2">
    <location>
        <begin position="239"/>
        <end position="386"/>
    </location>
</feature>
<dbReference type="InterPro" id="IPR015158">
    <property type="entry name" value="Bud22_dom"/>
</dbReference>
<evidence type="ECO:0000313" key="4">
    <source>
        <dbReference type="EMBL" id="KIK26795.1"/>
    </source>
</evidence>
<dbReference type="InterPro" id="IPR037393">
    <property type="entry name" value="Bud22/SRFB1"/>
</dbReference>
<dbReference type="EMBL" id="KN833700">
    <property type="protein sequence ID" value="KIK26795.1"/>
    <property type="molecule type" value="Genomic_DNA"/>
</dbReference>
<dbReference type="GO" id="GO:0030490">
    <property type="term" value="P:maturation of SSU-rRNA"/>
    <property type="evidence" value="ECO:0007669"/>
    <property type="project" value="TreeGrafter"/>
</dbReference>
<dbReference type="AlphaFoldDB" id="A0A0C9YNY9"/>
<dbReference type="GO" id="GO:0030686">
    <property type="term" value="C:90S preribosome"/>
    <property type="evidence" value="ECO:0007669"/>
    <property type="project" value="TreeGrafter"/>
</dbReference>
<keyword evidence="5" id="KW-1185">Reference proteome</keyword>
<dbReference type="HOGENOM" id="CLU_029647_1_0_1"/>
<feature type="region of interest" description="Disordered" evidence="2">
    <location>
        <begin position="112"/>
        <end position="225"/>
    </location>
</feature>
<dbReference type="Pfam" id="PF09073">
    <property type="entry name" value="BUD22"/>
    <property type="match status" value="1"/>
</dbReference>
<accession>A0A0C9YNY9</accession>
<sequence length="386" mass="42368">MFKKLKKARLDDPTGEGAKDLEQQLEALKHLDCKQIANTALTTKIKKDKKLSEHPLVQSAVSAELTLNTVSSVPSGTPAAKTQSRLLSSKLLAAEVATVLEVLRIYLGSASDMGEMPDQKGIPRSAKRRKDKDQTSSPVSASESDSDEGHRCQDSEERVGTEDEGWQSGTVSDEPSAVDGWESGSVRDSNDYDKVSDDVSDFGDQATSPSSAKVQTRKSVSLSKGDSVFLPTLSVGFARGGGSDSEFSDSEANVADGVRKNRRGQRARRAIWEKKYGKNAHHVKKRQEITKQVGSAARGQKSLRQSVMTRPEHRRDYDARMPKQTGVVKPMSDRPMRRGASTGTDPPRTRKEQRDERPLHPSWEAKKKQKTIGIVPSQGTKIIFDP</sequence>
<keyword evidence="1" id="KW-0175">Coiled coil</keyword>
<name>A0A0C9YNY9_9AGAM</name>
<evidence type="ECO:0000256" key="1">
    <source>
        <dbReference type="ARBA" id="ARBA00023054"/>
    </source>
</evidence>
<dbReference type="Proteomes" id="UP000054018">
    <property type="component" value="Unassembled WGS sequence"/>
</dbReference>
<feature type="compositionally biased region" description="Basic residues" evidence="2">
    <location>
        <begin position="260"/>
        <end position="269"/>
    </location>
</feature>
<dbReference type="OrthoDB" id="3364872at2759"/>
<dbReference type="STRING" id="765257.A0A0C9YNY9"/>
<proteinExistence type="predicted"/>
<feature type="domain" description="Bud22" evidence="3">
    <location>
        <begin position="3"/>
        <end position="385"/>
    </location>
</feature>
<protein>
    <recommendedName>
        <fullName evidence="3">Bud22 domain-containing protein</fullName>
    </recommendedName>
</protein>
<evidence type="ECO:0000259" key="3">
    <source>
        <dbReference type="Pfam" id="PF09073"/>
    </source>
</evidence>
<reference evidence="5" key="2">
    <citation type="submission" date="2015-01" db="EMBL/GenBank/DDBJ databases">
        <title>Evolutionary Origins and Diversification of the Mycorrhizal Mutualists.</title>
        <authorList>
            <consortium name="DOE Joint Genome Institute"/>
            <consortium name="Mycorrhizal Genomics Consortium"/>
            <person name="Kohler A."/>
            <person name="Kuo A."/>
            <person name="Nagy L.G."/>
            <person name="Floudas D."/>
            <person name="Copeland A."/>
            <person name="Barry K.W."/>
            <person name="Cichocki N."/>
            <person name="Veneault-Fourrey C."/>
            <person name="LaButti K."/>
            <person name="Lindquist E.A."/>
            <person name="Lipzen A."/>
            <person name="Lundell T."/>
            <person name="Morin E."/>
            <person name="Murat C."/>
            <person name="Riley R."/>
            <person name="Ohm R."/>
            <person name="Sun H."/>
            <person name="Tunlid A."/>
            <person name="Henrissat B."/>
            <person name="Grigoriev I.V."/>
            <person name="Hibbett D.S."/>
            <person name="Martin F."/>
        </authorList>
    </citation>
    <scope>NUCLEOTIDE SEQUENCE [LARGE SCALE GENOMIC DNA]</scope>
    <source>
        <strain evidence="5">441</strain>
    </source>
</reference>
<feature type="compositionally biased region" description="Basic and acidic residues" evidence="2">
    <location>
        <begin position="188"/>
        <end position="197"/>
    </location>
</feature>
<feature type="compositionally biased region" description="Basic and acidic residues" evidence="2">
    <location>
        <begin position="310"/>
        <end position="321"/>
    </location>
</feature>
<organism evidence="4 5">
    <name type="scientific">Pisolithus microcarpus 441</name>
    <dbReference type="NCBI Taxonomy" id="765257"/>
    <lineage>
        <taxon>Eukaryota</taxon>
        <taxon>Fungi</taxon>
        <taxon>Dikarya</taxon>
        <taxon>Basidiomycota</taxon>
        <taxon>Agaricomycotina</taxon>
        <taxon>Agaricomycetes</taxon>
        <taxon>Agaricomycetidae</taxon>
        <taxon>Boletales</taxon>
        <taxon>Sclerodermatineae</taxon>
        <taxon>Pisolithaceae</taxon>
        <taxon>Pisolithus</taxon>
    </lineage>
</organism>
<dbReference type="GO" id="GO:0005634">
    <property type="term" value="C:nucleus"/>
    <property type="evidence" value="ECO:0007669"/>
    <property type="project" value="TreeGrafter"/>
</dbReference>
<feature type="compositionally biased region" description="Basic and acidic residues" evidence="2">
    <location>
        <begin position="347"/>
        <end position="366"/>
    </location>
</feature>
<evidence type="ECO:0000256" key="2">
    <source>
        <dbReference type="SAM" id="MobiDB-lite"/>
    </source>
</evidence>